<reference evidence="2" key="1">
    <citation type="submission" date="2022-12" db="EMBL/GenBank/DDBJ databases">
        <title>Reference genome sequencing for broad-spectrum identification of bacterial and archaeal isolates by mass spectrometry.</title>
        <authorList>
            <person name="Sekiguchi Y."/>
            <person name="Tourlousse D.M."/>
        </authorList>
    </citation>
    <scope>NUCLEOTIDE SEQUENCE</scope>
    <source>
        <strain evidence="2">10succ1</strain>
    </source>
</reference>
<name>A0A9W6GMZ9_9FUSO</name>
<dbReference type="EMBL" id="BSDY01000032">
    <property type="protein sequence ID" value="GLI58044.1"/>
    <property type="molecule type" value="Genomic_DNA"/>
</dbReference>
<proteinExistence type="predicted"/>
<dbReference type="Pfam" id="PF13320">
    <property type="entry name" value="GH123_cat"/>
    <property type="match status" value="1"/>
</dbReference>
<protein>
    <recommendedName>
        <fullName evidence="1">Glycoside hydrolase 123 catalytic domain-containing protein</fullName>
    </recommendedName>
</protein>
<organism evidence="2 3">
    <name type="scientific">Propionigenium maris DSM 9537</name>
    <dbReference type="NCBI Taxonomy" id="1123000"/>
    <lineage>
        <taxon>Bacteria</taxon>
        <taxon>Fusobacteriati</taxon>
        <taxon>Fusobacteriota</taxon>
        <taxon>Fusobacteriia</taxon>
        <taxon>Fusobacteriales</taxon>
        <taxon>Fusobacteriaceae</taxon>
        <taxon>Propionigenium</taxon>
    </lineage>
</organism>
<dbReference type="InterPro" id="IPR025150">
    <property type="entry name" value="GH123_cat"/>
</dbReference>
<dbReference type="AlphaFoldDB" id="A0A9W6GMZ9"/>
<dbReference type="Proteomes" id="UP001144471">
    <property type="component" value="Unassembled WGS sequence"/>
</dbReference>
<dbReference type="RefSeq" id="WP_281837718.1">
    <property type="nucleotide sequence ID" value="NZ_BSDY01000032.1"/>
</dbReference>
<feature type="domain" description="Glycoside hydrolase 123 catalytic" evidence="1">
    <location>
        <begin position="173"/>
        <end position="511"/>
    </location>
</feature>
<comment type="caution">
    <text evidence="2">The sequence shown here is derived from an EMBL/GenBank/DDBJ whole genome shotgun (WGS) entry which is preliminary data.</text>
</comment>
<evidence type="ECO:0000313" key="3">
    <source>
        <dbReference type="Proteomes" id="UP001144471"/>
    </source>
</evidence>
<accession>A0A9W6GMZ9</accession>
<evidence type="ECO:0000259" key="1">
    <source>
        <dbReference type="Pfam" id="PF13320"/>
    </source>
</evidence>
<evidence type="ECO:0000313" key="2">
    <source>
        <dbReference type="EMBL" id="GLI58044.1"/>
    </source>
</evidence>
<keyword evidence="3" id="KW-1185">Reference proteome</keyword>
<gene>
    <name evidence="2" type="ORF">PM10SUCC1_35580</name>
</gene>
<sequence length="570" mass="67140">MNRYKLYNSAYKHRRGDKLPPEEKLRLMVLKGERFAFQIALTKEEGTLISLGDFNHIGYRGLGRRIRVAPEEAEGVELKTAFLGYVADDDGTTLTADPILREEYLYSEGDTIIWVEGEICREYMEEKAEVTINLYTQERYDKESIEESITVDIEVVDVVLPELKDTDFHLDLWQHLSSWARHYRVPFWGEEHFRIIDNYIEELASMGEKVITVVASDFTWEGQGCFQVEKNASNLFEHNIVSVKRNLSGRIECDFTALERYLDICFKHGMEEEIDIFGLLASWQRTDFGNPLRDYDDYIRIAYFSEMDGSHGYIDNREDLGEYIKQVFAFFRGKKLLDRVRVISDMPKDPQAFARWSEFLRASAGEEIKIKTALHEESFIERIGDTSDLCLSLPLLLKSKDKLKEIREAVEGKLTWYVCWFPDQLNHFISSPLIESRLTGWYSHYMGMDGFLRWDYALWTEKPYEDISYKYPRWKAGDMFFVYPGRDMKPVRSIRWENLRFGLQDNILLKMAEEAAGSQRVHEMLEEVLGRRENMRTTGEFSVELTYSTEYEEYMFIRDRIIDILREDSQ</sequence>